<evidence type="ECO:0000313" key="2">
    <source>
        <dbReference type="EMBL" id="CEI73596.1"/>
    </source>
</evidence>
<feature type="transmembrane region" description="Helical" evidence="1">
    <location>
        <begin position="6"/>
        <end position="25"/>
    </location>
</feature>
<feature type="transmembrane region" description="Helical" evidence="1">
    <location>
        <begin position="154"/>
        <end position="174"/>
    </location>
</feature>
<organism evidence="2 3">
    <name type="scientific">Romboutsia hominis</name>
    <dbReference type="NCBI Taxonomy" id="1507512"/>
    <lineage>
        <taxon>Bacteria</taxon>
        <taxon>Bacillati</taxon>
        <taxon>Bacillota</taxon>
        <taxon>Clostridia</taxon>
        <taxon>Peptostreptococcales</taxon>
        <taxon>Peptostreptococcaceae</taxon>
        <taxon>Romboutsia</taxon>
    </lineage>
</organism>
<proteinExistence type="predicted"/>
<feature type="transmembrane region" description="Helical" evidence="1">
    <location>
        <begin position="72"/>
        <end position="88"/>
    </location>
</feature>
<dbReference type="KEGG" id="rhom:FRIFI_2068"/>
<keyword evidence="1" id="KW-0812">Transmembrane</keyword>
<keyword evidence="2" id="KW-0560">Oxidoreductase</keyword>
<accession>A0A2P2BTB1</accession>
<keyword evidence="1" id="KW-1133">Transmembrane helix</keyword>
<dbReference type="AlphaFoldDB" id="A0A2P2BTB1"/>
<feature type="transmembrane region" description="Helical" evidence="1">
    <location>
        <begin position="122"/>
        <end position="142"/>
    </location>
</feature>
<keyword evidence="3" id="KW-1185">Reference proteome</keyword>
<evidence type="ECO:0000313" key="3">
    <source>
        <dbReference type="Proteomes" id="UP000245695"/>
    </source>
</evidence>
<dbReference type="Pfam" id="PF14808">
    <property type="entry name" value="TMEM164"/>
    <property type="match status" value="1"/>
</dbReference>
<feature type="transmembrane region" description="Helical" evidence="1">
    <location>
        <begin position="95"/>
        <end position="116"/>
    </location>
</feature>
<gene>
    <name evidence="2" type="ORF">FRIFI_2068</name>
</gene>
<dbReference type="RefSeq" id="WP_092924661.1">
    <property type="nucleotide sequence ID" value="NZ_FJTZ01000012.1"/>
</dbReference>
<keyword evidence="2" id="KW-0503">Monooxygenase</keyword>
<evidence type="ECO:0000256" key="1">
    <source>
        <dbReference type="SAM" id="Phobius"/>
    </source>
</evidence>
<keyword evidence="1" id="KW-0472">Membrane</keyword>
<reference evidence="2 3" key="1">
    <citation type="submission" date="2014-09" db="EMBL/GenBank/DDBJ databases">
        <authorList>
            <person name="Hornung B.V."/>
        </authorList>
    </citation>
    <scope>NUCLEOTIDE SEQUENCE [LARGE SCALE GENOMIC DNA]</scope>
    <source>
        <strain evidence="2 3">FRIFI</strain>
    </source>
</reference>
<dbReference type="Proteomes" id="UP000245695">
    <property type="component" value="Chromosome 1"/>
</dbReference>
<dbReference type="EMBL" id="LN650648">
    <property type="protein sequence ID" value="CEI73596.1"/>
    <property type="molecule type" value="Genomic_DNA"/>
</dbReference>
<name>A0A2P2BTB1_9FIRM</name>
<feature type="transmembrane region" description="Helical" evidence="1">
    <location>
        <begin position="186"/>
        <end position="208"/>
    </location>
</feature>
<dbReference type="GO" id="GO:0004497">
    <property type="term" value="F:monooxygenase activity"/>
    <property type="evidence" value="ECO:0007669"/>
    <property type="project" value="UniProtKB-KW"/>
</dbReference>
<feature type="transmembrane region" description="Helical" evidence="1">
    <location>
        <begin position="32"/>
        <end position="52"/>
    </location>
</feature>
<sequence>MNGDFIFSKEHLTILLLFSIFLYVCPKLTKNLLPYSYIVEKVICALIILEIVSEQVSLISMGGYDTLNSLPIGPGRFCSYICIAILYFKRYQLFNVFFSWSLVCSIGEIIFFKSIPYRFPNILYFLLIFSKMILVYANVYLIEVRKFKVSSSAIKDNLITCIIYFSFLFFLNIFTNFNFNRDFSNFNILNIIVFIISTNIVYIPVLLFDKFNFNIKR</sequence>
<protein>
    <submittedName>
        <fullName evidence="2">Brp/Blh beta-carotene 15,15'-monooxygenase</fullName>
    </submittedName>
</protein>